<proteinExistence type="predicted"/>
<protein>
    <submittedName>
        <fullName evidence="1">Uncharacterized protein</fullName>
    </submittedName>
</protein>
<evidence type="ECO:0000313" key="2">
    <source>
        <dbReference type="Proteomes" id="UP000728185"/>
    </source>
</evidence>
<evidence type="ECO:0000313" key="1">
    <source>
        <dbReference type="EMBL" id="KAA0189748.1"/>
    </source>
</evidence>
<keyword evidence="2" id="KW-1185">Reference proteome</keyword>
<organism evidence="1 2">
    <name type="scientific">Fasciolopsis buskii</name>
    <dbReference type="NCBI Taxonomy" id="27845"/>
    <lineage>
        <taxon>Eukaryota</taxon>
        <taxon>Metazoa</taxon>
        <taxon>Spiralia</taxon>
        <taxon>Lophotrochozoa</taxon>
        <taxon>Platyhelminthes</taxon>
        <taxon>Trematoda</taxon>
        <taxon>Digenea</taxon>
        <taxon>Plagiorchiida</taxon>
        <taxon>Echinostomata</taxon>
        <taxon>Echinostomatoidea</taxon>
        <taxon>Fasciolidae</taxon>
        <taxon>Fasciolopsis</taxon>
    </lineage>
</organism>
<sequence length="69" mass="7823">MLHGLFRPISVFPWDGAQTTMYTVLMDNPTPGGYYSNCALKASNKLANDEEERKWLWETSCQLTGLPVK</sequence>
<dbReference type="EMBL" id="LUCM01007546">
    <property type="protein sequence ID" value="KAA0189748.1"/>
    <property type="molecule type" value="Genomic_DNA"/>
</dbReference>
<gene>
    <name evidence="1" type="ORF">FBUS_10588</name>
</gene>
<dbReference type="Proteomes" id="UP000728185">
    <property type="component" value="Unassembled WGS sequence"/>
</dbReference>
<accession>A0A8E0RT48</accession>
<dbReference type="AlphaFoldDB" id="A0A8E0RT48"/>
<reference evidence="1" key="1">
    <citation type="submission" date="2019-05" db="EMBL/GenBank/DDBJ databases">
        <title>Annotation for the trematode Fasciolopsis buski.</title>
        <authorList>
            <person name="Choi Y.-J."/>
        </authorList>
    </citation>
    <scope>NUCLEOTIDE SEQUENCE</scope>
    <source>
        <strain evidence="1">HT</strain>
        <tissue evidence="1">Whole worm</tissue>
    </source>
</reference>
<dbReference type="OrthoDB" id="191139at2759"/>
<name>A0A8E0RT48_9TREM</name>
<comment type="caution">
    <text evidence="1">The sequence shown here is derived from an EMBL/GenBank/DDBJ whole genome shotgun (WGS) entry which is preliminary data.</text>
</comment>